<evidence type="ECO:0000256" key="2">
    <source>
        <dbReference type="ARBA" id="ARBA00022842"/>
    </source>
</evidence>
<organism evidence="4 5">
    <name type="scientific">Ficus carica</name>
    <name type="common">Common fig</name>
    <dbReference type="NCBI Taxonomy" id="3494"/>
    <lineage>
        <taxon>Eukaryota</taxon>
        <taxon>Viridiplantae</taxon>
        <taxon>Streptophyta</taxon>
        <taxon>Embryophyta</taxon>
        <taxon>Tracheophyta</taxon>
        <taxon>Spermatophyta</taxon>
        <taxon>Magnoliopsida</taxon>
        <taxon>eudicotyledons</taxon>
        <taxon>Gunneridae</taxon>
        <taxon>Pentapetalae</taxon>
        <taxon>rosids</taxon>
        <taxon>fabids</taxon>
        <taxon>Rosales</taxon>
        <taxon>Moraceae</taxon>
        <taxon>Ficeae</taxon>
        <taxon>Ficus</taxon>
    </lineage>
</organism>
<reference evidence="4" key="1">
    <citation type="submission" date="2023-07" db="EMBL/GenBank/DDBJ databases">
        <title>draft genome sequence of fig (Ficus carica).</title>
        <authorList>
            <person name="Takahashi T."/>
            <person name="Nishimura K."/>
        </authorList>
    </citation>
    <scope>NUCLEOTIDE SEQUENCE</scope>
</reference>
<dbReference type="PANTHER" id="PTHR31225:SF9">
    <property type="entry name" value="TERPENE SYNTHASE 10"/>
    <property type="match status" value="1"/>
</dbReference>
<feature type="domain" description="Terpene synthase metal-binding" evidence="3">
    <location>
        <begin position="1"/>
        <end position="182"/>
    </location>
</feature>
<dbReference type="Gene3D" id="1.10.600.10">
    <property type="entry name" value="Farnesyl Diphosphate Synthase"/>
    <property type="match status" value="1"/>
</dbReference>
<dbReference type="InterPro" id="IPR050148">
    <property type="entry name" value="Terpene_synthase-like"/>
</dbReference>
<dbReference type="InterPro" id="IPR005630">
    <property type="entry name" value="Terpene_synthase_metal-bd"/>
</dbReference>
<dbReference type="SUPFAM" id="SSF48576">
    <property type="entry name" value="Terpenoid synthases"/>
    <property type="match status" value="1"/>
</dbReference>
<keyword evidence="1" id="KW-0479">Metal-binding</keyword>
<proteinExistence type="predicted"/>
<dbReference type="AlphaFoldDB" id="A0AA88E981"/>
<comment type="caution">
    <text evidence="4">The sequence shown here is derived from an EMBL/GenBank/DDBJ whole genome shotgun (WGS) entry which is preliminary data.</text>
</comment>
<dbReference type="InterPro" id="IPR008949">
    <property type="entry name" value="Isoprenoid_synthase_dom_sf"/>
</dbReference>
<dbReference type="GO" id="GO:0000287">
    <property type="term" value="F:magnesium ion binding"/>
    <property type="evidence" value="ECO:0007669"/>
    <property type="project" value="InterPro"/>
</dbReference>
<evidence type="ECO:0000256" key="1">
    <source>
        <dbReference type="ARBA" id="ARBA00022723"/>
    </source>
</evidence>
<evidence type="ECO:0000313" key="4">
    <source>
        <dbReference type="EMBL" id="GMN70434.1"/>
    </source>
</evidence>
<name>A0AA88E981_FICCA</name>
<dbReference type="Pfam" id="PF03936">
    <property type="entry name" value="Terpene_synth_C"/>
    <property type="match status" value="1"/>
</dbReference>
<dbReference type="GO" id="GO:0016114">
    <property type="term" value="P:terpenoid biosynthetic process"/>
    <property type="evidence" value="ECO:0007669"/>
    <property type="project" value="InterPro"/>
</dbReference>
<keyword evidence="5" id="KW-1185">Reference proteome</keyword>
<gene>
    <name evidence="4" type="ORF">TIFTF001_039476</name>
</gene>
<dbReference type="EMBL" id="BTGU01001146">
    <property type="protein sequence ID" value="GMN70434.1"/>
    <property type="molecule type" value="Genomic_DNA"/>
</dbReference>
<dbReference type="PANTHER" id="PTHR31225">
    <property type="entry name" value="OS04G0344100 PROTEIN-RELATED"/>
    <property type="match status" value="1"/>
</dbReference>
<sequence length="217" mass="24974">MKFARDRPVENAFRNMGMIFELPFGYCRERITKLFKLISVMDDTYDVYRTMDELELSTTAIESWELNAMDQLPEYMKLFFLAVYNFTNELAYDILKEQGFHIIKYLKKLTRPASVQEHMENVWLSVAGSLVLVFAYVVVTNPITEAVAINSTSPKRSAAVNLPCRVKDCVRSSERSRSERTITLSLNIPIFPNAVSTLPLELKRRIQGDSWKVASNL</sequence>
<evidence type="ECO:0000313" key="5">
    <source>
        <dbReference type="Proteomes" id="UP001187192"/>
    </source>
</evidence>
<accession>A0AA88E981</accession>
<evidence type="ECO:0000259" key="3">
    <source>
        <dbReference type="Pfam" id="PF03936"/>
    </source>
</evidence>
<protein>
    <recommendedName>
        <fullName evidence="3">Terpene synthase metal-binding domain-containing protein</fullName>
    </recommendedName>
</protein>
<dbReference type="Proteomes" id="UP001187192">
    <property type="component" value="Unassembled WGS sequence"/>
</dbReference>
<dbReference type="GO" id="GO:0010333">
    <property type="term" value="F:terpene synthase activity"/>
    <property type="evidence" value="ECO:0007669"/>
    <property type="project" value="InterPro"/>
</dbReference>
<keyword evidence="2" id="KW-0460">Magnesium</keyword>